<dbReference type="Gene3D" id="3.30.70.20">
    <property type="match status" value="1"/>
</dbReference>
<comment type="caution">
    <text evidence="2">The sequence shown here is derived from an EMBL/GenBank/DDBJ whole genome shotgun (WGS) entry which is preliminary data.</text>
</comment>
<feature type="domain" description="4Fe-4S ferredoxin-type" evidence="1">
    <location>
        <begin position="473"/>
        <end position="504"/>
    </location>
</feature>
<dbReference type="InterPro" id="IPR027980">
    <property type="entry name" value="RACo_C"/>
</dbReference>
<protein>
    <submittedName>
        <fullName evidence="2">4Fe-4S ferredoxin</fullName>
    </submittedName>
</protein>
<dbReference type="InterPro" id="IPR042259">
    <property type="entry name" value="Raco-like_middle_sf"/>
</dbReference>
<dbReference type="OMA" id="GNVMDHL"/>
<dbReference type="NCBIfam" id="TIGR04270">
    <property type="entry name" value="Rama_corrin_act"/>
    <property type="match status" value="1"/>
</dbReference>
<dbReference type="Pfam" id="PF14574">
    <property type="entry name" value="RACo_C_ter"/>
    <property type="match status" value="1"/>
</dbReference>
<dbReference type="Proteomes" id="UP000752814">
    <property type="component" value="Unassembled WGS sequence"/>
</dbReference>
<dbReference type="PROSITE" id="PS00198">
    <property type="entry name" value="4FE4S_FER_1"/>
    <property type="match status" value="1"/>
</dbReference>
<gene>
    <name evidence="2" type="ORF">A3207_01175</name>
</gene>
<sequence>MTEYSIALDIGTSGFRAQAIKRENNEVVSTAITTRHPVPGANVIDHVNFAMDAGPDICNRLIIDTINKLLPLLQINLECVTKMAVCGNPFQLSLFQNIEIRDLAYAGKNRLEELKIIPPKRDGEIVQASDLGLANMKNASVVIPPAVSHEIGADAIAMMLMTDALKQDEPCMVIDYGTNAEMALIVDGEVYTGSAAAGPALEGQQIEMGMLAAPGTLSEVNATENGWESWVLDSEYLPVKGDIVNPQDGKIVSKGPAHGCAKGITGTGVIAALDCGISSGLVKMPKISTPDERLHLQDKISISERDVSEAGKAIGALRAGYLTLMREVDLWVEDVPIFFMSGASGLYVDAKKAQRVGMVSPGSKKIIQFGNTSLAMAREIATGKLELDELKEFAKKLKARHCMFATSETFKNLYSIELSLWTYGMPMSSYNDMLDIYGLPHLPMEISEPQVERRMKRDIPDLGDFGMAVLENPGTLITKELIGCVRCDKCIEVCPEKALVIDESGANPIAVIRSDLCDGAACKRCELSCPSHAMSLKNMGVCRR</sequence>
<dbReference type="InterPro" id="IPR041414">
    <property type="entry name" value="Raco-like_middle"/>
</dbReference>
<name>A0A8J8TEF5_9ARCH</name>
<evidence type="ECO:0000313" key="3">
    <source>
        <dbReference type="Proteomes" id="UP000752814"/>
    </source>
</evidence>
<organism evidence="2 3">
    <name type="scientific">Candidatus Methanomassiliicoccus intestinalis</name>
    <dbReference type="NCBI Taxonomy" id="1406512"/>
    <lineage>
        <taxon>Archaea</taxon>
        <taxon>Methanobacteriati</taxon>
        <taxon>Thermoplasmatota</taxon>
        <taxon>Thermoplasmata</taxon>
        <taxon>Methanomassiliicoccales</taxon>
        <taxon>Methanomassiliicoccaceae</taxon>
        <taxon>Methanomassiliicoccus</taxon>
    </lineage>
</organism>
<dbReference type="SUPFAM" id="SSF53067">
    <property type="entry name" value="Actin-like ATPase domain"/>
    <property type="match status" value="1"/>
</dbReference>
<dbReference type="PANTHER" id="PTHR42895:SF2">
    <property type="entry name" value="IRON-SULFUR CLUSTER PROTEIN"/>
    <property type="match status" value="1"/>
</dbReference>
<proteinExistence type="predicted"/>
<dbReference type="Gene3D" id="3.30.420.480">
    <property type="entry name" value="Domain of unknown function (DUF4445)"/>
    <property type="match status" value="1"/>
</dbReference>
<dbReference type="Pfam" id="PF12838">
    <property type="entry name" value="Fer4_7"/>
    <property type="match status" value="1"/>
</dbReference>
<evidence type="ECO:0000259" key="1">
    <source>
        <dbReference type="PROSITE" id="PS51379"/>
    </source>
</evidence>
<dbReference type="GO" id="GO:0016491">
    <property type="term" value="F:oxidoreductase activity"/>
    <property type="evidence" value="ECO:0007669"/>
    <property type="project" value="UniProtKB-ARBA"/>
</dbReference>
<dbReference type="EMBL" id="LVVT01000001">
    <property type="protein sequence ID" value="TQS84677.1"/>
    <property type="molecule type" value="Genomic_DNA"/>
</dbReference>
<reference evidence="2" key="1">
    <citation type="submission" date="2016-03" db="EMBL/GenBank/DDBJ databases">
        <authorList>
            <person name="Borrel G."/>
            <person name="Mccann A."/>
            <person name="O'Toole P.W."/>
        </authorList>
    </citation>
    <scope>NUCLEOTIDE SEQUENCE</scope>
    <source>
        <strain evidence="2">183</strain>
    </source>
</reference>
<dbReference type="AlphaFoldDB" id="A0A8J8TEF5"/>
<feature type="domain" description="4Fe-4S ferredoxin-type" evidence="1">
    <location>
        <begin position="508"/>
        <end position="539"/>
    </location>
</feature>
<dbReference type="SUPFAM" id="SSF54862">
    <property type="entry name" value="4Fe-4S ferredoxins"/>
    <property type="match status" value="1"/>
</dbReference>
<dbReference type="InterPro" id="IPR043129">
    <property type="entry name" value="ATPase_NBD"/>
</dbReference>
<dbReference type="InterPro" id="IPR026339">
    <property type="entry name" value="RamA_corrin_act"/>
</dbReference>
<accession>A0A8J8TEF5</accession>
<dbReference type="InterPro" id="IPR017896">
    <property type="entry name" value="4Fe4S_Fe-S-bd"/>
</dbReference>
<dbReference type="Pfam" id="PF17651">
    <property type="entry name" value="Raco_middle"/>
    <property type="match status" value="1"/>
</dbReference>
<dbReference type="GeneID" id="41323306"/>
<dbReference type="InterPro" id="IPR052911">
    <property type="entry name" value="Corrinoid_activation_enz"/>
</dbReference>
<dbReference type="PANTHER" id="PTHR42895">
    <property type="entry name" value="IRON-SULFUR CLUSTER-BINDING PROTEIN-RELATED"/>
    <property type="match status" value="1"/>
</dbReference>
<evidence type="ECO:0000313" key="2">
    <source>
        <dbReference type="EMBL" id="TQS84677.1"/>
    </source>
</evidence>
<dbReference type="InterPro" id="IPR017900">
    <property type="entry name" value="4Fe4S_Fe_S_CS"/>
</dbReference>
<dbReference type="RefSeq" id="WP_020448773.1">
    <property type="nucleotide sequence ID" value="NZ_CAYAXV010000006.1"/>
</dbReference>
<dbReference type="PROSITE" id="PS51379">
    <property type="entry name" value="4FE4S_FER_2"/>
    <property type="match status" value="2"/>
</dbReference>